<dbReference type="OrthoDB" id="5296287at2759"/>
<dbReference type="eggNOG" id="KOG0255">
    <property type="taxonomic scope" value="Eukaryota"/>
</dbReference>
<dbReference type="SUPFAM" id="SSF103473">
    <property type="entry name" value="MFS general substrate transporter"/>
    <property type="match status" value="1"/>
</dbReference>
<accession>A1CEJ2</accession>
<keyword evidence="3" id="KW-1003">Cell membrane</keyword>
<keyword evidence="9" id="KW-1185">Reference proteome</keyword>
<dbReference type="GO" id="GO:0022857">
    <property type="term" value="F:transmembrane transporter activity"/>
    <property type="evidence" value="ECO:0007669"/>
    <property type="project" value="TreeGrafter"/>
</dbReference>
<evidence type="ECO:0000256" key="3">
    <source>
        <dbReference type="ARBA" id="ARBA00022475"/>
    </source>
</evidence>
<protein>
    <submittedName>
        <fullName evidence="8">Uncharacterized protein</fullName>
    </submittedName>
</protein>
<dbReference type="OMA" id="ATNEYHA"/>
<evidence type="ECO:0000256" key="1">
    <source>
        <dbReference type="ARBA" id="ARBA00004651"/>
    </source>
</evidence>
<sequence>MDFLYHSYASGAVTLGTFVVMRETSAVAILKSKAARLRKESGNPNLRAAGDRQTPIKDLVAHALTRPIKFLALSLIVILIPLYIAFNFGVTMLLFATFPTVFENTYHWSIGISGLAYVGMGVGCAIGVVTFSKLSDRLLRTEGGEYRAERRLILMIAGSSILRRKHIIDIFGPHAAASALTAVTLLRNLLGAFLPIAAPSLYAHLNLG</sequence>
<dbReference type="PANTHER" id="PTHR23502">
    <property type="entry name" value="MAJOR FACILITATOR SUPERFAMILY"/>
    <property type="match status" value="1"/>
</dbReference>
<comment type="subcellular location">
    <subcellularLocation>
        <location evidence="1">Cell membrane</location>
        <topology evidence="1">Multi-pass membrane protein</topology>
    </subcellularLocation>
</comment>
<gene>
    <name evidence="8" type="ORF">ACLA_089830</name>
</gene>
<evidence type="ECO:0000313" key="8">
    <source>
        <dbReference type="EMBL" id="EAW11291.1"/>
    </source>
</evidence>
<organism evidence="8 9">
    <name type="scientific">Aspergillus clavatus (strain ATCC 1007 / CBS 513.65 / DSM 816 / NCTC 3887 / NRRL 1 / QM 1276 / 107)</name>
    <dbReference type="NCBI Taxonomy" id="344612"/>
    <lineage>
        <taxon>Eukaryota</taxon>
        <taxon>Fungi</taxon>
        <taxon>Dikarya</taxon>
        <taxon>Ascomycota</taxon>
        <taxon>Pezizomycotina</taxon>
        <taxon>Eurotiomycetes</taxon>
        <taxon>Eurotiomycetidae</taxon>
        <taxon>Eurotiales</taxon>
        <taxon>Aspergillaceae</taxon>
        <taxon>Aspergillus</taxon>
        <taxon>Aspergillus subgen. Fumigati</taxon>
    </lineage>
</organism>
<dbReference type="HOGENOM" id="CLU_008455_11_0_1"/>
<dbReference type="Proteomes" id="UP000006701">
    <property type="component" value="Unassembled WGS sequence"/>
</dbReference>
<dbReference type="GeneID" id="4705122"/>
<keyword evidence="2" id="KW-0813">Transport</keyword>
<evidence type="ECO:0000256" key="5">
    <source>
        <dbReference type="ARBA" id="ARBA00022989"/>
    </source>
</evidence>
<name>A1CEJ2_ASPCL</name>
<evidence type="ECO:0000256" key="2">
    <source>
        <dbReference type="ARBA" id="ARBA00022448"/>
    </source>
</evidence>
<feature type="transmembrane region" description="Helical" evidence="7">
    <location>
        <begin position="70"/>
        <end position="96"/>
    </location>
</feature>
<dbReference type="InterPro" id="IPR036259">
    <property type="entry name" value="MFS_trans_sf"/>
</dbReference>
<feature type="transmembrane region" description="Helical" evidence="7">
    <location>
        <begin position="108"/>
        <end position="131"/>
    </location>
</feature>
<evidence type="ECO:0000256" key="6">
    <source>
        <dbReference type="ARBA" id="ARBA00023136"/>
    </source>
</evidence>
<dbReference type="RefSeq" id="XP_001272717.1">
    <property type="nucleotide sequence ID" value="XM_001272716.1"/>
</dbReference>
<evidence type="ECO:0000256" key="7">
    <source>
        <dbReference type="SAM" id="Phobius"/>
    </source>
</evidence>
<keyword evidence="6 7" id="KW-0472">Membrane</keyword>
<dbReference type="KEGG" id="act:ACLA_089830"/>
<dbReference type="AlphaFoldDB" id="A1CEJ2"/>
<keyword evidence="5 7" id="KW-1133">Transmembrane helix</keyword>
<reference evidence="8 9" key="1">
    <citation type="journal article" date="2008" name="PLoS Genet.">
        <title>Genomic islands in the pathogenic filamentous fungus Aspergillus fumigatus.</title>
        <authorList>
            <person name="Fedorova N.D."/>
            <person name="Khaldi N."/>
            <person name="Joardar V.S."/>
            <person name="Maiti R."/>
            <person name="Amedeo P."/>
            <person name="Anderson M.J."/>
            <person name="Crabtree J."/>
            <person name="Silva J.C."/>
            <person name="Badger J.H."/>
            <person name="Albarraq A."/>
            <person name="Angiuoli S."/>
            <person name="Bussey H."/>
            <person name="Bowyer P."/>
            <person name="Cotty P.J."/>
            <person name="Dyer P.S."/>
            <person name="Egan A."/>
            <person name="Galens K."/>
            <person name="Fraser-Liggett C.M."/>
            <person name="Haas B.J."/>
            <person name="Inman J.M."/>
            <person name="Kent R."/>
            <person name="Lemieux S."/>
            <person name="Malavazi I."/>
            <person name="Orvis J."/>
            <person name="Roemer T."/>
            <person name="Ronning C.M."/>
            <person name="Sundaram J.P."/>
            <person name="Sutton G."/>
            <person name="Turner G."/>
            <person name="Venter J.C."/>
            <person name="White O.R."/>
            <person name="Whitty B.R."/>
            <person name="Youngman P."/>
            <person name="Wolfe K.H."/>
            <person name="Goldman G.H."/>
            <person name="Wortman J.R."/>
            <person name="Jiang B."/>
            <person name="Denning D.W."/>
            <person name="Nierman W.C."/>
        </authorList>
    </citation>
    <scope>NUCLEOTIDE SEQUENCE [LARGE SCALE GENOMIC DNA]</scope>
    <source>
        <strain evidence="9">ATCC 1007 / CBS 513.65 / DSM 816 / NCTC 3887 / NRRL 1</strain>
    </source>
</reference>
<dbReference type="Gene3D" id="1.20.1250.20">
    <property type="entry name" value="MFS general substrate transporter like domains"/>
    <property type="match status" value="1"/>
</dbReference>
<dbReference type="PANTHER" id="PTHR23502:SF186">
    <property type="entry name" value="MAJOR FACILITATOR SUPERFAMILY (MFS) PROFILE DOMAIN-CONTAINING PROTEIN"/>
    <property type="match status" value="1"/>
</dbReference>
<keyword evidence="4 7" id="KW-0812">Transmembrane</keyword>
<dbReference type="EMBL" id="DS027052">
    <property type="protein sequence ID" value="EAW11291.1"/>
    <property type="molecule type" value="Genomic_DNA"/>
</dbReference>
<evidence type="ECO:0000256" key="4">
    <source>
        <dbReference type="ARBA" id="ARBA00022692"/>
    </source>
</evidence>
<proteinExistence type="predicted"/>
<dbReference type="GO" id="GO:0005886">
    <property type="term" value="C:plasma membrane"/>
    <property type="evidence" value="ECO:0007669"/>
    <property type="project" value="UniProtKB-SubCell"/>
</dbReference>
<evidence type="ECO:0000313" key="9">
    <source>
        <dbReference type="Proteomes" id="UP000006701"/>
    </source>
</evidence>
<dbReference type="VEuPathDB" id="FungiDB:ACLA_089830"/>